<feature type="transmembrane region" description="Helical" evidence="1">
    <location>
        <begin position="326"/>
        <end position="349"/>
    </location>
</feature>
<dbReference type="Proteomes" id="UP000886752">
    <property type="component" value="Unassembled WGS sequence"/>
</dbReference>
<dbReference type="Gene3D" id="1.10.3210.10">
    <property type="entry name" value="Hypothetical protein af1432"/>
    <property type="match status" value="1"/>
</dbReference>
<dbReference type="Pfam" id="PF13487">
    <property type="entry name" value="HD_5"/>
    <property type="match status" value="1"/>
</dbReference>
<reference evidence="3" key="2">
    <citation type="submission" date="2021-04" db="EMBL/GenBank/DDBJ databases">
        <authorList>
            <person name="Gilroy R."/>
        </authorList>
    </citation>
    <scope>NUCLEOTIDE SEQUENCE</scope>
    <source>
        <strain evidence="3">ChiHecec2B26-446</strain>
    </source>
</reference>
<dbReference type="AlphaFoldDB" id="A0A9D1TPL8"/>
<evidence type="ECO:0000313" key="4">
    <source>
        <dbReference type="Proteomes" id="UP000886752"/>
    </source>
</evidence>
<evidence type="ECO:0000259" key="2">
    <source>
        <dbReference type="PROSITE" id="PS51832"/>
    </source>
</evidence>
<dbReference type="SUPFAM" id="SSF55785">
    <property type="entry name" value="PYP-like sensor domain (PAS domain)"/>
    <property type="match status" value="1"/>
</dbReference>
<keyword evidence="1" id="KW-0472">Membrane</keyword>
<gene>
    <name evidence="3" type="ORF">H9894_03240</name>
</gene>
<keyword evidence="1" id="KW-1133">Transmembrane helix</keyword>
<feature type="transmembrane region" description="Helical" evidence="1">
    <location>
        <begin position="20"/>
        <end position="44"/>
    </location>
</feature>
<dbReference type="PANTHER" id="PTHR43155">
    <property type="entry name" value="CYCLIC DI-GMP PHOSPHODIESTERASE PA4108-RELATED"/>
    <property type="match status" value="1"/>
</dbReference>
<protein>
    <recommendedName>
        <fullName evidence="2">HD-GYP domain-containing protein</fullName>
    </recommendedName>
</protein>
<dbReference type="InterPro" id="IPR035965">
    <property type="entry name" value="PAS-like_dom_sf"/>
</dbReference>
<dbReference type="Gene3D" id="3.30.450.20">
    <property type="entry name" value="PAS domain"/>
    <property type="match status" value="1"/>
</dbReference>
<comment type="caution">
    <text evidence="3">The sequence shown here is derived from an EMBL/GenBank/DDBJ whole genome shotgun (WGS) entry which is preliminary data.</text>
</comment>
<dbReference type="PANTHER" id="PTHR43155:SF2">
    <property type="entry name" value="CYCLIC DI-GMP PHOSPHODIESTERASE PA4108"/>
    <property type="match status" value="1"/>
</dbReference>
<accession>A0A9D1TPL8</accession>
<name>A0A9D1TPL8_9BACT</name>
<organism evidence="3 4">
    <name type="scientific">Candidatus Desulfovibrio intestinipullorum</name>
    <dbReference type="NCBI Taxonomy" id="2838536"/>
    <lineage>
        <taxon>Bacteria</taxon>
        <taxon>Pseudomonadati</taxon>
        <taxon>Thermodesulfobacteriota</taxon>
        <taxon>Desulfovibrionia</taxon>
        <taxon>Desulfovibrionales</taxon>
        <taxon>Desulfovibrionaceae</taxon>
        <taxon>Desulfovibrio</taxon>
    </lineage>
</organism>
<dbReference type="InterPro" id="IPR037522">
    <property type="entry name" value="HD_GYP_dom"/>
</dbReference>
<dbReference type="EMBL" id="DXHV01000036">
    <property type="protein sequence ID" value="HIW00187.1"/>
    <property type="molecule type" value="Genomic_DNA"/>
</dbReference>
<keyword evidence="1" id="KW-0812">Transmembrane</keyword>
<proteinExistence type="predicted"/>
<evidence type="ECO:0000313" key="3">
    <source>
        <dbReference type="EMBL" id="HIW00187.1"/>
    </source>
</evidence>
<sequence length="700" mass="78003">MQRATPFTDNLSASLKKYYALFRAAVAVACGLILLAVVAAYVLVERSGGRVLDEAAENLLLKESAFDKRLATWCSSVEKFAGNIASASIVQLSVSYYAGLTDEQRKALGTNREQSADDQELVTYLKDMFADFAASHGISDALIVMADGDILLGSRDNKLYSQSWKSMLERVLQQRTFQYGSLHASEGKVVVDVAVPIFPPVEGTDAKPLGALLMALPLSSQFSDILTPPADNRGIQKIAFVQIHKTETGHIRTSVEKQGSMLFVRDTIMPGTGDITPRELADSQILQEDQHLYYTMYFPSDEKIAGYVCTMVPQIHVQELMTSHRYFILACLGVVIAFILLVLVLLSMLRDKYVRQLVNRRIANQKAILDRINASIQDGMILLSKAGDIVYMNEHFFTADGRARWVRVSLHDALTGDAADKVLECMHHVLENGREGSVELLYGEESAKRLYRVTVYASQEQEGRASDMDLGCVAIFRDITEFRNKARESQQRVQKILNVFSTVVESVDAGLRGHTDKMLTIIDALSPLLHFSKEEMDTLNISARLFQIGKLFVPRHLLNKRGKLTPEEYAQVSKAPEAAYELLYSLNFGLPVAETVYEMGERVDGRGPRGLKGDEILFTARVLSVVNAFCSMVSPRTYRDAMSVETALDQLRKDPGFDREVVEAMGTISVKDFQTILRRCTGEGESYNHALALWDNVERS</sequence>
<dbReference type="PROSITE" id="PS51832">
    <property type="entry name" value="HD_GYP"/>
    <property type="match status" value="1"/>
</dbReference>
<dbReference type="SUPFAM" id="SSF109604">
    <property type="entry name" value="HD-domain/PDEase-like"/>
    <property type="match status" value="1"/>
</dbReference>
<feature type="domain" description="HD-GYP" evidence="2">
    <location>
        <begin position="489"/>
        <end position="683"/>
    </location>
</feature>
<evidence type="ECO:0000256" key="1">
    <source>
        <dbReference type="SAM" id="Phobius"/>
    </source>
</evidence>
<reference evidence="3" key="1">
    <citation type="journal article" date="2021" name="PeerJ">
        <title>Extensive microbial diversity within the chicken gut microbiome revealed by metagenomics and culture.</title>
        <authorList>
            <person name="Gilroy R."/>
            <person name="Ravi A."/>
            <person name="Getino M."/>
            <person name="Pursley I."/>
            <person name="Horton D.L."/>
            <person name="Alikhan N.F."/>
            <person name="Baker D."/>
            <person name="Gharbi K."/>
            <person name="Hall N."/>
            <person name="Watson M."/>
            <person name="Adriaenssens E.M."/>
            <person name="Foster-Nyarko E."/>
            <person name="Jarju S."/>
            <person name="Secka A."/>
            <person name="Antonio M."/>
            <person name="Oren A."/>
            <person name="Chaudhuri R.R."/>
            <person name="La Ragione R."/>
            <person name="Hildebrand F."/>
            <person name="Pallen M.J."/>
        </authorList>
    </citation>
    <scope>NUCLEOTIDE SEQUENCE</scope>
    <source>
        <strain evidence="3">ChiHecec2B26-446</strain>
    </source>
</reference>